<gene>
    <name evidence="1" type="ORF">Pla110_18680</name>
</gene>
<evidence type="ECO:0000313" key="1">
    <source>
        <dbReference type="EMBL" id="QDU80145.1"/>
    </source>
</evidence>
<reference evidence="1 2" key="1">
    <citation type="submission" date="2019-02" db="EMBL/GenBank/DDBJ databases">
        <title>Deep-cultivation of Planctomycetes and their phenomic and genomic characterization uncovers novel biology.</title>
        <authorList>
            <person name="Wiegand S."/>
            <person name="Jogler M."/>
            <person name="Boedeker C."/>
            <person name="Pinto D."/>
            <person name="Vollmers J."/>
            <person name="Rivas-Marin E."/>
            <person name="Kohn T."/>
            <person name="Peeters S.H."/>
            <person name="Heuer A."/>
            <person name="Rast P."/>
            <person name="Oberbeckmann S."/>
            <person name="Bunk B."/>
            <person name="Jeske O."/>
            <person name="Meyerdierks A."/>
            <person name="Storesund J.E."/>
            <person name="Kallscheuer N."/>
            <person name="Luecker S."/>
            <person name="Lage O.M."/>
            <person name="Pohl T."/>
            <person name="Merkel B.J."/>
            <person name="Hornburger P."/>
            <person name="Mueller R.-W."/>
            <person name="Bruemmer F."/>
            <person name="Labrenz M."/>
            <person name="Spormann A.M."/>
            <person name="Op den Camp H."/>
            <person name="Overmann J."/>
            <person name="Amann R."/>
            <person name="Jetten M.S.M."/>
            <person name="Mascher T."/>
            <person name="Medema M.H."/>
            <person name="Devos D.P."/>
            <person name="Kaster A.-K."/>
            <person name="Ovreas L."/>
            <person name="Rohde M."/>
            <person name="Galperin M.Y."/>
            <person name="Jogler C."/>
        </authorList>
    </citation>
    <scope>NUCLEOTIDE SEQUENCE [LARGE SCALE GENOMIC DNA]</scope>
    <source>
        <strain evidence="1 2">Pla110</strain>
    </source>
</reference>
<organism evidence="1 2">
    <name type="scientific">Polystyrenella longa</name>
    <dbReference type="NCBI Taxonomy" id="2528007"/>
    <lineage>
        <taxon>Bacteria</taxon>
        <taxon>Pseudomonadati</taxon>
        <taxon>Planctomycetota</taxon>
        <taxon>Planctomycetia</taxon>
        <taxon>Planctomycetales</taxon>
        <taxon>Planctomycetaceae</taxon>
        <taxon>Polystyrenella</taxon>
    </lineage>
</organism>
<dbReference type="KEGG" id="plon:Pla110_18680"/>
<dbReference type="Proteomes" id="UP000317178">
    <property type="component" value="Chromosome"/>
</dbReference>
<dbReference type="AlphaFoldDB" id="A0A518CLN5"/>
<proteinExistence type="predicted"/>
<keyword evidence="2" id="KW-1185">Reference proteome</keyword>
<sequence>MKTFRTYRLNFHKVFKTIYHVFLVLFVVNGDWNYEYKTLKPITLSESLCLFH</sequence>
<protein>
    <submittedName>
        <fullName evidence="1">Uncharacterized protein</fullName>
    </submittedName>
</protein>
<accession>A0A518CLN5</accession>
<name>A0A518CLN5_9PLAN</name>
<evidence type="ECO:0000313" key="2">
    <source>
        <dbReference type="Proteomes" id="UP000317178"/>
    </source>
</evidence>
<dbReference type="EMBL" id="CP036281">
    <property type="protein sequence ID" value="QDU80145.1"/>
    <property type="molecule type" value="Genomic_DNA"/>
</dbReference>